<evidence type="ECO:0000256" key="6">
    <source>
        <dbReference type="RuleBase" id="RU362079"/>
    </source>
</evidence>
<dbReference type="EC" id="4.1.2.25" evidence="6"/>
<sequence length="135" mass="15146">MTQAEKIAAHPTTAAARMMKVFVRDLVLAARIGVYQHEKLASQCVRINLELACTEHPAINDDVSNVVNYADLVEQIRAIVAKGHINLVETLADRIAQMCLEDRRVQTAKVRIEKLEVFKEAESVGVEIERARNPR</sequence>
<gene>
    <name evidence="8" type="primary">folB</name>
    <name evidence="8" type="ORF">Q8A70_26800</name>
</gene>
<dbReference type="InterPro" id="IPR006157">
    <property type="entry name" value="FolB_dom"/>
</dbReference>
<feature type="domain" description="Dihydroneopterin aldolase/epimerase" evidence="7">
    <location>
        <begin position="21"/>
        <end position="130"/>
    </location>
</feature>
<protein>
    <recommendedName>
        <fullName evidence="6">7,8-dihydroneopterin aldolase</fullName>
        <ecNumber evidence="6">4.1.2.25</ecNumber>
    </recommendedName>
</protein>
<evidence type="ECO:0000256" key="5">
    <source>
        <dbReference type="ARBA" id="ARBA00023239"/>
    </source>
</evidence>
<dbReference type="NCBIfam" id="TIGR00526">
    <property type="entry name" value="folB_dom"/>
    <property type="match status" value="1"/>
</dbReference>
<evidence type="ECO:0000259" key="7">
    <source>
        <dbReference type="SMART" id="SM00905"/>
    </source>
</evidence>
<comment type="caution">
    <text evidence="8">The sequence shown here is derived from an EMBL/GenBank/DDBJ whole genome shotgun (WGS) entry which is preliminary data.</text>
</comment>
<dbReference type="EMBL" id="JAUYVI010000010">
    <property type="protein sequence ID" value="MDQ7251323.1"/>
    <property type="molecule type" value="Genomic_DNA"/>
</dbReference>
<dbReference type="SUPFAM" id="SSF55620">
    <property type="entry name" value="Tetrahydrobiopterin biosynthesis enzymes-like"/>
    <property type="match status" value="1"/>
</dbReference>
<reference evidence="9" key="1">
    <citation type="submission" date="2023-08" db="EMBL/GenBank/DDBJ databases">
        <title>Rhodospirillaceae gen. nov., a novel taxon isolated from the Yangtze River Yuezi River estuary sludge.</title>
        <authorList>
            <person name="Ruan L."/>
        </authorList>
    </citation>
    <scope>NUCLEOTIDE SEQUENCE [LARGE SCALE GENOMIC DNA]</scope>
    <source>
        <strain evidence="9">R-7</strain>
    </source>
</reference>
<keyword evidence="9" id="KW-1185">Reference proteome</keyword>
<evidence type="ECO:0000256" key="2">
    <source>
        <dbReference type="ARBA" id="ARBA00005013"/>
    </source>
</evidence>
<evidence type="ECO:0000313" key="9">
    <source>
        <dbReference type="Proteomes" id="UP001230156"/>
    </source>
</evidence>
<proteinExistence type="inferred from homology"/>
<dbReference type="InterPro" id="IPR043133">
    <property type="entry name" value="GTP-CH-I_C/QueF"/>
</dbReference>
<dbReference type="PANTHER" id="PTHR42844:SF1">
    <property type="entry name" value="DIHYDRONEOPTERIN ALDOLASE 1-RELATED"/>
    <property type="match status" value="1"/>
</dbReference>
<dbReference type="Pfam" id="PF02152">
    <property type="entry name" value="FolB"/>
    <property type="match status" value="1"/>
</dbReference>
<dbReference type="SMART" id="SM00905">
    <property type="entry name" value="FolB"/>
    <property type="match status" value="1"/>
</dbReference>
<dbReference type="InterPro" id="IPR006156">
    <property type="entry name" value="Dihydroneopterin_aldolase"/>
</dbReference>
<comment type="function">
    <text evidence="6">Catalyzes the conversion of 7,8-dihydroneopterin to 6-hydroxymethyl-7,8-dihydropterin.</text>
</comment>
<accession>A0ABU0YXD6</accession>
<dbReference type="RefSeq" id="WP_379961582.1">
    <property type="nucleotide sequence ID" value="NZ_JAUYVI010000010.1"/>
</dbReference>
<comment type="catalytic activity">
    <reaction evidence="1 6">
        <text>7,8-dihydroneopterin = 6-hydroxymethyl-7,8-dihydropterin + glycolaldehyde</text>
        <dbReference type="Rhea" id="RHEA:10540"/>
        <dbReference type="ChEBI" id="CHEBI:17001"/>
        <dbReference type="ChEBI" id="CHEBI:17071"/>
        <dbReference type="ChEBI" id="CHEBI:44841"/>
        <dbReference type="EC" id="4.1.2.25"/>
    </reaction>
</comment>
<comment type="similarity">
    <text evidence="3 6">Belongs to the DHNA family.</text>
</comment>
<organism evidence="8 9">
    <name type="scientific">Dongia sedimenti</name>
    <dbReference type="NCBI Taxonomy" id="3064282"/>
    <lineage>
        <taxon>Bacteria</taxon>
        <taxon>Pseudomonadati</taxon>
        <taxon>Pseudomonadota</taxon>
        <taxon>Alphaproteobacteria</taxon>
        <taxon>Rhodospirillales</taxon>
        <taxon>Dongiaceae</taxon>
        <taxon>Dongia</taxon>
    </lineage>
</organism>
<dbReference type="PANTHER" id="PTHR42844">
    <property type="entry name" value="DIHYDRONEOPTERIN ALDOLASE 1-RELATED"/>
    <property type="match status" value="1"/>
</dbReference>
<dbReference type="Proteomes" id="UP001230156">
    <property type="component" value="Unassembled WGS sequence"/>
</dbReference>
<keyword evidence="4 6" id="KW-0289">Folate biosynthesis</keyword>
<dbReference type="Gene3D" id="3.30.1130.10">
    <property type="match status" value="1"/>
</dbReference>
<dbReference type="NCBIfam" id="TIGR00525">
    <property type="entry name" value="folB"/>
    <property type="match status" value="1"/>
</dbReference>
<name>A0ABU0YXD6_9PROT</name>
<dbReference type="GO" id="GO:0004150">
    <property type="term" value="F:dihydroneopterin aldolase activity"/>
    <property type="evidence" value="ECO:0007669"/>
    <property type="project" value="UniProtKB-EC"/>
</dbReference>
<evidence type="ECO:0000256" key="4">
    <source>
        <dbReference type="ARBA" id="ARBA00022909"/>
    </source>
</evidence>
<evidence type="ECO:0000256" key="3">
    <source>
        <dbReference type="ARBA" id="ARBA00005708"/>
    </source>
</evidence>
<keyword evidence="5 6" id="KW-0456">Lyase</keyword>
<comment type="pathway">
    <text evidence="2 6">Cofactor biosynthesis; tetrahydrofolate biosynthesis; 2-amino-4-hydroxy-6-hydroxymethyl-7,8-dihydropteridine diphosphate from 7,8-dihydroneopterin triphosphate: step 3/4.</text>
</comment>
<evidence type="ECO:0000313" key="8">
    <source>
        <dbReference type="EMBL" id="MDQ7251323.1"/>
    </source>
</evidence>
<evidence type="ECO:0000256" key="1">
    <source>
        <dbReference type="ARBA" id="ARBA00001353"/>
    </source>
</evidence>